<comment type="similarity">
    <text evidence="3 18">Belongs to the cation transport ATPase (P-type) (TC 3.A.3) family. Type IV subfamily.</text>
</comment>
<dbReference type="InterPro" id="IPR023299">
    <property type="entry name" value="ATPase_P-typ_cyto_dom_N"/>
</dbReference>
<feature type="binding site" evidence="17">
    <location>
        <position position="886"/>
    </location>
    <ligand>
        <name>Mg(2+)</name>
        <dbReference type="ChEBI" id="CHEBI:18420"/>
    </ligand>
</feature>
<organism evidence="23 24">
    <name type="scientific">Cyanidium caldarium</name>
    <name type="common">Red alga</name>
    <dbReference type="NCBI Taxonomy" id="2771"/>
    <lineage>
        <taxon>Eukaryota</taxon>
        <taxon>Rhodophyta</taxon>
        <taxon>Bangiophyceae</taxon>
        <taxon>Cyanidiales</taxon>
        <taxon>Cyanidiaceae</taxon>
        <taxon>Cyanidium</taxon>
    </lineage>
</organism>
<feature type="transmembrane region" description="Helical" evidence="18">
    <location>
        <begin position="1115"/>
        <end position="1132"/>
    </location>
</feature>
<evidence type="ECO:0000256" key="16">
    <source>
        <dbReference type="PIRSR" id="PIRSR606539-2"/>
    </source>
</evidence>
<dbReference type="Gene3D" id="3.40.50.1000">
    <property type="entry name" value="HAD superfamily/HAD-like"/>
    <property type="match status" value="1"/>
</dbReference>
<comment type="cofactor">
    <cofactor evidence="1 17">
        <name>Mg(2+)</name>
        <dbReference type="ChEBI" id="CHEBI:18420"/>
    </cofactor>
</comment>
<proteinExistence type="inferred from homology"/>
<dbReference type="InterPro" id="IPR001757">
    <property type="entry name" value="P_typ_ATPase"/>
</dbReference>
<evidence type="ECO:0000313" key="23">
    <source>
        <dbReference type="EMBL" id="KAK4535812.1"/>
    </source>
</evidence>
<dbReference type="GO" id="GO:0045332">
    <property type="term" value="P:phospholipid translocation"/>
    <property type="evidence" value="ECO:0007669"/>
    <property type="project" value="TreeGrafter"/>
</dbReference>
<keyword evidence="13 18" id="KW-0472">Membrane</keyword>
<feature type="transmembrane region" description="Helical" evidence="18">
    <location>
        <begin position="202"/>
        <end position="220"/>
    </location>
</feature>
<dbReference type="SUPFAM" id="SSF56784">
    <property type="entry name" value="HAD-like"/>
    <property type="match status" value="1"/>
</dbReference>
<gene>
    <name evidence="23" type="ORF">CDCA_CDCA06G1837</name>
</gene>
<feature type="binding site" evidence="17">
    <location>
        <position position="519"/>
    </location>
    <ligand>
        <name>Mg(2+)</name>
        <dbReference type="ChEBI" id="CHEBI:18420"/>
    </ligand>
</feature>
<dbReference type="Pfam" id="PF00122">
    <property type="entry name" value="E1-E2_ATPase"/>
    <property type="match status" value="1"/>
</dbReference>
<evidence type="ECO:0000256" key="6">
    <source>
        <dbReference type="ARBA" id="ARBA00022723"/>
    </source>
</evidence>
<evidence type="ECO:0000256" key="10">
    <source>
        <dbReference type="ARBA" id="ARBA00022967"/>
    </source>
</evidence>
<feature type="binding site" evidence="16">
    <location>
        <position position="517"/>
    </location>
    <ligand>
        <name>ATP</name>
        <dbReference type="ChEBI" id="CHEBI:30616"/>
    </ligand>
</feature>
<accession>A0AAV9IU15</accession>
<feature type="binding site" evidence="16">
    <location>
        <position position="698"/>
    </location>
    <ligand>
        <name>ATP</name>
        <dbReference type="ChEBI" id="CHEBI:30616"/>
    </ligand>
</feature>
<evidence type="ECO:0000259" key="22">
    <source>
        <dbReference type="Pfam" id="PF16212"/>
    </source>
</evidence>
<dbReference type="Pfam" id="PF16209">
    <property type="entry name" value="PhoLip_ATPase_N"/>
    <property type="match status" value="1"/>
</dbReference>
<evidence type="ECO:0000256" key="7">
    <source>
        <dbReference type="ARBA" id="ARBA00022741"/>
    </source>
</evidence>
<dbReference type="PANTHER" id="PTHR24092:SF5">
    <property type="entry name" value="PHOSPHOLIPID-TRANSPORTING ATPASE"/>
    <property type="match status" value="1"/>
</dbReference>
<dbReference type="FunFam" id="3.40.50.1000:FF:000009">
    <property type="entry name" value="Phospholipid-transporting ATPase"/>
    <property type="match status" value="1"/>
</dbReference>
<feature type="binding site" evidence="16">
    <location>
        <position position="778"/>
    </location>
    <ligand>
        <name>ATP</name>
        <dbReference type="ChEBI" id="CHEBI:30616"/>
    </ligand>
</feature>
<feature type="binding site" evidence="16">
    <location>
        <position position="890"/>
    </location>
    <ligand>
        <name>ATP</name>
        <dbReference type="ChEBI" id="CHEBI:30616"/>
    </ligand>
</feature>
<feature type="compositionally biased region" description="Low complexity" evidence="19">
    <location>
        <begin position="33"/>
        <end position="42"/>
    </location>
</feature>
<evidence type="ECO:0000256" key="8">
    <source>
        <dbReference type="ARBA" id="ARBA00022840"/>
    </source>
</evidence>
<evidence type="ECO:0000256" key="1">
    <source>
        <dbReference type="ARBA" id="ARBA00001946"/>
    </source>
</evidence>
<keyword evidence="11 18" id="KW-1133">Transmembrane helix</keyword>
<keyword evidence="7 16" id="KW-0547">Nucleotide-binding</keyword>
<dbReference type="GO" id="GO:0005768">
    <property type="term" value="C:endosome"/>
    <property type="evidence" value="ECO:0007669"/>
    <property type="project" value="TreeGrafter"/>
</dbReference>
<evidence type="ECO:0000256" key="11">
    <source>
        <dbReference type="ARBA" id="ARBA00022989"/>
    </source>
</evidence>
<dbReference type="GO" id="GO:0005802">
    <property type="term" value="C:trans-Golgi network"/>
    <property type="evidence" value="ECO:0007669"/>
    <property type="project" value="TreeGrafter"/>
</dbReference>
<dbReference type="NCBIfam" id="TIGR01494">
    <property type="entry name" value="ATPase_P-type"/>
    <property type="match status" value="2"/>
</dbReference>
<feature type="transmembrane region" description="Helical" evidence="18">
    <location>
        <begin position="1081"/>
        <end position="1103"/>
    </location>
</feature>
<dbReference type="PANTHER" id="PTHR24092">
    <property type="entry name" value="PROBABLE PHOSPHOLIPID-TRANSPORTING ATPASE"/>
    <property type="match status" value="1"/>
</dbReference>
<feature type="binding site" evidence="16">
    <location>
        <position position="518"/>
    </location>
    <ligand>
        <name>ATP</name>
        <dbReference type="ChEBI" id="CHEBI:30616"/>
    </ligand>
</feature>
<keyword evidence="12" id="KW-0445">Lipid transport</keyword>
<evidence type="ECO:0000313" key="24">
    <source>
        <dbReference type="Proteomes" id="UP001301350"/>
    </source>
</evidence>
<comment type="caution">
    <text evidence="23">The sequence shown here is derived from an EMBL/GenBank/DDBJ whole genome shotgun (WGS) entry which is preliminary data.</text>
</comment>
<comment type="catalytic activity">
    <reaction evidence="14 18">
        <text>ATP + H2O + phospholipidSide 1 = ADP + phosphate + phospholipidSide 2.</text>
        <dbReference type="EC" id="7.6.2.1"/>
    </reaction>
</comment>
<feature type="binding site" evidence="16">
    <location>
        <position position="860"/>
    </location>
    <ligand>
        <name>ATP</name>
        <dbReference type="ChEBI" id="CHEBI:30616"/>
    </ligand>
</feature>
<dbReference type="Gene3D" id="2.70.150.10">
    <property type="entry name" value="Calcium-transporting ATPase, cytoplasmic transduction domain A"/>
    <property type="match status" value="1"/>
</dbReference>
<dbReference type="InterPro" id="IPR008250">
    <property type="entry name" value="ATPase_P-typ_transduc_dom_A_sf"/>
</dbReference>
<evidence type="ECO:0000256" key="14">
    <source>
        <dbReference type="ARBA" id="ARBA00034036"/>
    </source>
</evidence>
<dbReference type="GO" id="GO:0140326">
    <property type="term" value="F:ATPase-coupled intramembrane lipid transporter activity"/>
    <property type="evidence" value="ECO:0007669"/>
    <property type="project" value="UniProtKB-EC"/>
</dbReference>
<dbReference type="Proteomes" id="UP001301350">
    <property type="component" value="Unassembled WGS sequence"/>
</dbReference>
<feature type="transmembrane region" description="Helical" evidence="18">
    <location>
        <begin position="951"/>
        <end position="970"/>
    </location>
</feature>
<evidence type="ECO:0000256" key="19">
    <source>
        <dbReference type="SAM" id="MobiDB-lite"/>
    </source>
</evidence>
<dbReference type="GO" id="GO:0000287">
    <property type="term" value="F:magnesium ion binding"/>
    <property type="evidence" value="ECO:0007669"/>
    <property type="project" value="UniProtKB-UniRule"/>
</dbReference>
<dbReference type="InterPro" id="IPR032631">
    <property type="entry name" value="P-type_ATPase_N"/>
</dbReference>
<dbReference type="SFLD" id="SFLDS00003">
    <property type="entry name" value="Haloacid_Dehalogenase"/>
    <property type="match status" value="1"/>
</dbReference>
<feature type="transmembrane region" description="Helical" evidence="18">
    <location>
        <begin position="454"/>
        <end position="473"/>
    </location>
</feature>
<dbReference type="AlphaFoldDB" id="A0AAV9IU15"/>
<dbReference type="InterPro" id="IPR006539">
    <property type="entry name" value="P-type_ATPase_IV"/>
</dbReference>
<feature type="region of interest" description="Disordered" evidence="19">
    <location>
        <begin position="84"/>
        <end position="109"/>
    </location>
</feature>
<dbReference type="GO" id="GO:0016887">
    <property type="term" value="F:ATP hydrolysis activity"/>
    <property type="evidence" value="ECO:0007669"/>
    <property type="project" value="InterPro"/>
</dbReference>
<dbReference type="InterPro" id="IPR023298">
    <property type="entry name" value="ATPase_P-typ_TM_dom_sf"/>
</dbReference>
<keyword evidence="24" id="KW-1185">Reference proteome</keyword>
<dbReference type="InterPro" id="IPR059000">
    <property type="entry name" value="ATPase_P-type_domA"/>
</dbReference>
<feature type="transmembrane region" description="Helical" evidence="18">
    <location>
        <begin position="226"/>
        <end position="245"/>
    </location>
</feature>
<evidence type="ECO:0000256" key="12">
    <source>
        <dbReference type="ARBA" id="ARBA00023055"/>
    </source>
</evidence>
<dbReference type="InterPro" id="IPR018303">
    <property type="entry name" value="ATPase_P-typ_P_site"/>
</dbReference>
<evidence type="ECO:0000256" key="15">
    <source>
        <dbReference type="PIRSR" id="PIRSR606539-1"/>
    </source>
</evidence>
<evidence type="ECO:0000256" key="9">
    <source>
        <dbReference type="ARBA" id="ARBA00022842"/>
    </source>
</evidence>
<dbReference type="NCBIfam" id="TIGR01652">
    <property type="entry name" value="ATPase-Plipid"/>
    <property type="match status" value="1"/>
</dbReference>
<feature type="binding site" evidence="17">
    <location>
        <position position="517"/>
    </location>
    <ligand>
        <name>Mg(2+)</name>
        <dbReference type="ChEBI" id="CHEBI:18420"/>
    </ligand>
</feature>
<feature type="transmembrane region" description="Helical" evidence="18">
    <location>
        <begin position="1056"/>
        <end position="1074"/>
    </location>
</feature>
<feature type="binding site" evidence="16">
    <location>
        <position position="889"/>
    </location>
    <ligand>
        <name>ATP</name>
        <dbReference type="ChEBI" id="CHEBI:30616"/>
    </ligand>
</feature>
<feature type="binding site" evidence="17">
    <location>
        <position position="890"/>
    </location>
    <ligand>
        <name>Mg(2+)</name>
        <dbReference type="ChEBI" id="CHEBI:18420"/>
    </ligand>
</feature>
<evidence type="ECO:0000256" key="13">
    <source>
        <dbReference type="ARBA" id="ARBA00023136"/>
    </source>
</evidence>
<feature type="transmembrane region" description="Helical" evidence="18">
    <location>
        <begin position="428"/>
        <end position="447"/>
    </location>
</feature>
<keyword evidence="6 17" id="KW-0479">Metal-binding</keyword>
<evidence type="ECO:0000256" key="18">
    <source>
        <dbReference type="RuleBase" id="RU362033"/>
    </source>
</evidence>
<dbReference type="GO" id="GO:0006897">
    <property type="term" value="P:endocytosis"/>
    <property type="evidence" value="ECO:0007669"/>
    <property type="project" value="TreeGrafter"/>
</dbReference>
<evidence type="ECO:0000256" key="2">
    <source>
        <dbReference type="ARBA" id="ARBA00004127"/>
    </source>
</evidence>
<dbReference type="InterPro" id="IPR032630">
    <property type="entry name" value="P_typ_ATPase_c"/>
</dbReference>
<feature type="binding site" evidence="16">
    <location>
        <position position="593"/>
    </location>
    <ligand>
        <name>ATP</name>
        <dbReference type="ChEBI" id="CHEBI:30616"/>
    </ligand>
</feature>
<feature type="domain" description="P-type ATPase A" evidence="20">
    <location>
        <begin position="275"/>
        <end position="407"/>
    </location>
</feature>
<feature type="transmembrane region" description="Helical" evidence="18">
    <location>
        <begin position="976"/>
        <end position="995"/>
    </location>
</feature>
<feature type="binding site" evidence="16">
    <location>
        <position position="866"/>
    </location>
    <ligand>
        <name>ATP</name>
        <dbReference type="ChEBI" id="CHEBI:30616"/>
    </ligand>
</feature>
<dbReference type="InterPro" id="IPR044492">
    <property type="entry name" value="P_typ_ATPase_HD_dom"/>
</dbReference>
<dbReference type="GO" id="GO:0005524">
    <property type="term" value="F:ATP binding"/>
    <property type="evidence" value="ECO:0007669"/>
    <property type="project" value="UniProtKB-UniRule"/>
</dbReference>
<keyword evidence="9 17" id="KW-0460">Magnesium</keyword>
<dbReference type="PROSITE" id="PS00154">
    <property type="entry name" value="ATPASE_E1_E2"/>
    <property type="match status" value="1"/>
</dbReference>
<reference evidence="23 24" key="1">
    <citation type="submission" date="2022-07" db="EMBL/GenBank/DDBJ databases">
        <title>Genome-wide signatures of adaptation to extreme environments.</title>
        <authorList>
            <person name="Cho C.H."/>
            <person name="Yoon H.S."/>
        </authorList>
    </citation>
    <scope>NUCLEOTIDE SEQUENCE [LARGE SCALE GENOMIC DNA]</scope>
    <source>
        <strain evidence="23 24">DBV 063 E5</strain>
    </source>
</reference>
<dbReference type="EMBL" id="JANCYW010000006">
    <property type="protein sequence ID" value="KAK4535812.1"/>
    <property type="molecule type" value="Genomic_DNA"/>
</dbReference>
<dbReference type="SUPFAM" id="SSF81665">
    <property type="entry name" value="Calcium ATPase, transmembrane domain M"/>
    <property type="match status" value="1"/>
</dbReference>
<keyword evidence="5 18" id="KW-0812">Transmembrane</keyword>
<dbReference type="SFLD" id="SFLDF00027">
    <property type="entry name" value="p-type_atpase"/>
    <property type="match status" value="1"/>
</dbReference>
<dbReference type="PRINTS" id="PR00119">
    <property type="entry name" value="CATATPASE"/>
</dbReference>
<sequence>MSGAGRLPGSRRSAVERILNGGGRGPEDGEGAGAPVPEGNPADLWSPGGSRLLYRGYAVTGVDNDGLGSLPLHDYPTTLVASEAAKGGTDGAASEPRLPNGKGAASADEPLATTSADTLPLTASDAYVGTAASTSVPALKTSPLHSLRRRWFLRAPPKPRTVYLESGDTDPPRKRLPDNAVRNTKYNALTFFPRALYEEFRMFYNLFFLAIAISQVIPALRVGYLITYIGPLAFVLTVSLAKSAFDDLMRRRRDDEVNRQLYERLGAAAHEPDDRRQVRAADIRVGDLLLLHKDQRVPADCVLLRAAPDPNGTVFLRTDQLDGETDWKLRRAAHSTQQLRTDEDLIGLRASVWAEAPRKEIYEFIGNLYLPNGVVEPLSLENTMWAGTVLASGSAVALVVYTGRETRSMMNVSQPPTKVGTLDLEVNFLSKLLFLLLFSMAFILLCFKRFGTQWFLYLVRYLLLFSSIIPISMRINLDLSKYVYKFMAEHDRHIPQATVRNSDIPEELGRLDYVLTDKTGTLTKNEMVFKKVHFGSVLFGRDSLEDLRKVALAAFAATDERSHRDVREALLAVALAHNVTPMEDAYQAASPDEVALLQFANSIGLQLLERSQSMVRLRLPTGAVATFDILVEFPFTPAAKRMGIVVRGPLEAAAIPALRKPRPIWMFVKGADSVLARMARATDWLDEECGNMAREGLRTLVYGRRLLTEAQYREFAEAYREARAQRQARAEAMAAVQTRLERDLDVMCLTGVEDMLQDGVKETLEQLRQAEFRVWMLTGDKVETARCIATSSRLVSRQQRMFTISGVDSRTLASRQLAQFKRRTNEALVVDGVTLDVMLQHFGEDFMLVAGRAPAVIACRCSPTQKGELARLIRQVLHRRVLAIGDGGNDVAMIQKANVGVGIPGREGRQASMAADFSVAQFAHLVRLLLWHGRNNYKRSARLAQFVIHRGLIIAVIQMCFSAFFYFAAISVFSGLLMVGFATVFTMLPIFSLVLDEDVSDTVALTYPELYTELRRGRSLNVRTFLTWVLKAFYSGAAIMAFAVLILYNAAFFTTANIQAVAFTALVFLEWLMVLSEIRTWHYLMIVSEALSVLFYALAILLLRDDFDQGFVWTFRFWWKTLVIVLVAWLPVEVGKRVERCVHPPRYAKVGRATAREE</sequence>
<feature type="transmembrane region" description="Helical" evidence="18">
    <location>
        <begin position="1025"/>
        <end position="1050"/>
    </location>
</feature>
<dbReference type="GO" id="GO:0005886">
    <property type="term" value="C:plasma membrane"/>
    <property type="evidence" value="ECO:0007669"/>
    <property type="project" value="TreeGrafter"/>
</dbReference>
<dbReference type="EC" id="7.6.2.1" evidence="18"/>
<dbReference type="SUPFAM" id="SSF81653">
    <property type="entry name" value="Calcium ATPase, transduction domain A"/>
    <property type="match status" value="1"/>
</dbReference>
<feature type="binding site" evidence="16">
    <location>
        <position position="635"/>
    </location>
    <ligand>
        <name>ATP</name>
        <dbReference type="ChEBI" id="CHEBI:30616"/>
    </ligand>
</feature>
<protein>
    <recommendedName>
        <fullName evidence="18">Phospholipid-transporting ATPase</fullName>
        <ecNumber evidence="18">7.6.2.1</ecNumber>
    </recommendedName>
</protein>
<dbReference type="GO" id="GO:0006890">
    <property type="term" value="P:retrograde vesicle-mediated transport, Golgi to endoplasmic reticulum"/>
    <property type="evidence" value="ECO:0007669"/>
    <property type="project" value="TreeGrafter"/>
</dbReference>
<evidence type="ECO:0000259" key="20">
    <source>
        <dbReference type="Pfam" id="PF00122"/>
    </source>
</evidence>
<keyword evidence="4" id="KW-0813">Transport</keyword>
<dbReference type="SFLD" id="SFLDG00002">
    <property type="entry name" value="C1.7:_P-type_atpase_like"/>
    <property type="match status" value="1"/>
</dbReference>
<feature type="domain" description="P-type ATPase C-terminal" evidence="22">
    <location>
        <begin position="913"/>
        <end position="1144"/>
    </location>
</feature>
<dbReference type="InterPro" id="IPR036412">
    <property type="entry name" value="HAD-like_sf"/>
</dbReference>
<name>A0AAV9IU15_CYACA</name>
<dbReference type="Pfam" id="PF16212">
    <property type="entry name" value="PhoLip_ATPase_C"/>
    <property type="match status" value="1"/>
</dbReference>
<feature type="active site" description="4-aspartylphosphate intermediate" evidence="15">
    <location>
        <position position="517"/>
    </location>
</feature>
<dbReference type="Gene3D" id="3.40.1110.10">
    <property type="entry name" value="Calcium-transporting ATPase, cytoplasmic domain N"/>
    <property type="match status" value="1"/>
</dbReference>
<feature type="binding site" evidence="16">
    <location>
        <position position="519"/>
    </location>
    <ligand>
        <name>ATP</name>
        <dbReference type="ChEBI" id="CHEBI:30616"/>
    </ligand>
</feature>
<comment type="subcellular location">
    <subcellularLocation>
        <location evidence="2">Endomembrane system</location>
        <topology evidence="2">Multi-pass membrane protein</topology>
    </subcellularLocation>
    <subcellularLocation>
        <location evidence="18">Membrane</location>
        <topology evidence="18">Multi-pass membrane protein</topology>
    </subcellularLocation>
</comment>
<evidence type="ECO:0000259" key="21">
    <source>
        <dbReference type="Pfam" id="PF16209"/>
    </source>
</evidence>
<dbReference type="SUPFAM" id="SSF81660">
    <property type="entry name" value="Metal cation-transporting ATPase, ATP-binding domain N"/>
    <property type="match status" value="1"/>
</dbReference>
<dbReference type="InterPro" id="IPR023214">
    <property type="entry name" value="HAD_sf"/>
</dbReference>
<feature type="domain" description="P-type ATPase N-terminal" evidence="21">
    <location>
        <begin position="173"/>
        <end position="229"/>
    </location>
</feature>
<evidence type="ECO:0000256" key="3">
    <source>
        <dbReference type="ARBA" id="ARBA00008109"/>
    </source>
</evidence>
<feature type="binding site" evidence="16">
    <location>
        <position position="780"/>
    </location>
    <ligand>
        <name>ATP</name>
        <dbReference type="ChEBI" id="CHEBI:30616"/>
    </ligand>
</feature>
<feature type="binding site" evidence="16">
    <location>
        <position position="669"/>
    </location>
    <ligand>
        <name>ATP</name>
        <dbReference type="ChEBI" id="CHEBI:30616"/>
    </ligand>
</feature>
<evidence type="ECO:0000256" key="17">
    <source>
        <dbReference type="PIRSR" id="PIRSR606539-3"/>
    </source>
</evidence>
<feature type="binding site" evidence="16">
    <location>
        <position position="779"/>
    </location>
    <ligand>
        <name>ATP</name>
        <dbReference type="ChEBI" id="CHEBI:30616"/>
    </ligand>
</feature>
<feature type="region of interest" description="Disordered" evidence="19">
    <location>
        <begin position="1"/>
        <end position="47"/>
    </location>
</feature>
<keyword evidence="8 16" id="KW-0067">ATP-binding</keyword>
<evidence type="ECO:0000256" key="4">
    <source>
        <dbReference type="ARBA" id="ARBA00022448"/>
    </source>
</evidence>
<keyword evidence="10 18" id="KW-1278">Translocase</keyword>
<evidence type="ECO:0000256" key="5">
    <source>
        <dbReference type="ARBA" id="ARBA00022692"/>
    </source>
</evidence>